<dbReference type="InterPro" id="IPR036644">
    <property type="entry name" value="FTR_bsu_sf"/>
</dbReference>
<evidence type="ECO:0000313" key="1">
    <source>
        <dbReference type="EMBL" id="HEM66574.1"/>
    </source>
</evidence>
<dbReference type="InterPro" id="IPR004209">
    <property type="entry name" value="FTR_bsu"/>
</dbReference>
<dbReference type="GO" id="GO:0016730">
    <property type="term" value="F:oxidoreductase activity, acting on iron-sulfur proteins as donors"/>
    <property type="evidence" value="ECO:0007669"/>
    <property type="project" value="InterPro"/>
</dbReference>
<reference evidence="1" key="1">
    <citation type="journal article" date="2020" name="mSystems">
        <title>Genome- and Community-Level Interaction Insights into Carbon Utilization and Element Cycling Functions of Hydrothermarchaeota in Hydrothermal Sediment.</title>
        <authorList>
            <person name="Zhou Z."/>
            <person name="Liu Y."/>
            <person name="Xu W."/>
            <person name="Pan J."/>
            <person name="Luo Z.H."/>
            <person name="Li M."/>
        </authorList>
    </citation>
    <scope>NUCLEOTIDE SEQUENCE [LARGE SCALE GENOMIC DNA]</scope>
    <source>
        <strain evidence="1">SpSt-125</strain>
    </source>
</reference>
<dbReference type="SUPFAM" id="SSF52833">
    <property type="entry name" value="Thioredoxin-like"/>
    <property type="match status" value="1"/>
</dbReference>
<proteinExistence type="predicted"/>
<sequence length="301" mass="34966">MSGEASKRSETETIDRIVLIPPKGILEKNKGVILKKLNGDEKMWVKGIEIPCTQSFSLVEVVVDDDCEVCPMAIEFVSELAATCPYVNVKLYNITYVDSPFPVRVTPTFRINGGYIFEGMPISAMQNRILEEYLREGYIRTHPQLNDVFSKVQSFAKSNNLYRVPNTTVFKRLLYKLLINIDRYGYPYCPCRPLKIPRPSASKEEIYELNKDKVCPCIYALSDIRMRGHCLCGLFWSKEAVDRYIEERQKKYGAIIKRLEEFEKVFSYRELATRILTGESRKFLEAWIKTLEELYPYLPED</sequence>
<dbReference type="SUPFAM" id="SSF57662">
    <property type="entry name" value="Ferredoxin thioredoxin reductase (FTR), catalytic beta chain"/>
    <property type="match status" value="1"/>
</dbReference>
<comment type="caution">
    <text evidence="1">The sequence shown here is derived from an EMBL/GenBank/DDBJ whole genome shotgun (WGS) entry which is preliminary data.</text>
</comment>
<dbReference type="InterPro" id="IPR036249">
    <property type="entry name" value="Thioredoxin-like_sf"/>
</dbReference>
<dbReference type="EMBL" id="DSEU01000018">
    <property type="protein sequence ID" value="HEM66574.1"/>
    <property type="molecule type" value="Genomic_DNA"/>
</dbReference>
<dbReference type="Gene3D" id="3.90.460.10">
    <property type="entry name" value="Ferredoxin thioredoxin reductase catalytic beta subunit"/>
    <property type="match status" value="1"/>
</dbReference>
<name>A0A7J2U1C7_9CREN</name>
<dbReference type="Pfam" id="PF02943">
    <property type="entry name" value="FeThRed_B"/>
    <property type="match status" value="1"/>
</dbReference>
<organism evidence="1">
    <name type="scientific">Ignisphaera aggregans</name>
    <dbReference type="NCBI Taxonomy" id="334771"/>
    <lineage>
        <taxon>Archaea</taxon>
        <taxon>Thermoproteota</taxon>
        <taxon>Thermoprotei</taxon>
        <taxon>Desulfurococcales</taxon>
        <taxon>Desulfurococcaceae</taxon>
        <taxon>Ignisphaera</taxon>
    </lineage>
</organism>
<gene>
    <name evidence="1" type="ORF">ENO26_03235</name>
</gene>
<accession>A0A7J2U1C7</accession>
<evidence type="ECO:0008006" key="2">
    <source>
        <dbReference type="Google" id="ProtNLM"/>
    </source>
</evidence>
<protein>
    <recommendedName>
        <fullName evidence="2">Ferredoxin:thioredoxin reductase</fullName>
    </recommendedName>
</protein>
<dbReference type="AlphaFoldDB" id="A0A7J2U1C7"/>